<evidence type="ECO:0000256" key="6">
    <source>
        <dbReference type="ARBA" id="ARBA00023136"/>
    </source>
</evidence>
<evidence type="ECO:0000259" key="8">
    <source>
        <dbReference type="Pfam" id="PF00482"/>
    </source>
</evidence>
<comment type="caution">
    <text evidence="9">The sequence shown here is derived from an EMBL/GenBank/DDBJ whole genome shotgun (WGS) entry which is preliminary data.</text>
</comment>
<protein>
    <recommendedName>
        <fullName evidence="8">Type II secretion system protein GspF domain-containing protein</fullName>
    </recommendedName>
</protein>
<evidence type="ECO:0000256" key="5">
    <source>
        <dbReference type="ARBA" id="ARBA00022989"/>
    </source>
</evidence>
<dbReference type="Proteomes" id="UP000478892">
    <property type="component" value="Unassembled WGS sequence"/>
</dbReference>
<evidence type="ECO:0000313" key="9">
    <source>
        <dbReference type="EMBL" id="MVO18475.1"/>
    </source>
</evidence>
<keyword evidence="4 7" id="KW-0812">Transmembrane</keyword>
<dbReference type="EMBL" id="WQLV01000022">
    <property type="protein sequence ID" value="MVO18475.1"/>
    <property type="molecule type" value="Genomic_DNA"/>
</dbReference>
<dbReference type="AlphaFoldDB" id="A0A6L6WP76"/>
<accession>A0A6L6WP76</accession>
<evidence type="ECO:0000256" key="2">
    <source>
        <dbReference type="ARBA" id="ARBA00005745"/>
    </source>
</evidence>
<dbReference type="RefSeq" id="WP_157024681.1">
    <property type="nucleotide sequence ID" value="NZ_WQLV01000022.1"/>
</dbReference>
<feature type="domain" description="Type II secretion system protein GspF" evidence="8">
    <location>
        <begin position="285"/>
        <end position="399"/>
    </location>
</feature>
<dbReference type="GO" id="GO:0005886">
    <property type="term" value="C:plasma membrane"/>
    <property type="evidence" value="ECO:0007669"/>
    <property type="project" value="UniProtKB-SubCell"/>
</dbReference>
<evidence type="ECO:0000256" key="7">
    <source>
        <dbReference type="SAM" id="Phobius"/>
    </source>
</evidence>
<keyword evidence="6 7" id="KW-0472">Membrane</keyword>
<evidence type="ECO:0000256" key="4">
    <source>
        <dbReference type="ARBA" id="ARBA00022692"/>
    </source>
</evidence>
<keyword evidence="5 7" id="KW-1133">Transmembrane helix</keyword>
<feature type="transmembrane region" description="Helical" evidence="7">
    <location>
        <begin position="382"/>
        <end position="403"/>
    </location>
</feature>
<feature type="transmembrane region" description="Helical" evidence="7">
    <location>
        <begin position="217"/>
        <end position="243"/>
    </location>
</feature>
<evidence type="ECO:0000256" key="3">
    <source>
        <dbReference type="ARBA" id="ARBA00022475"/>
    </source>
</evidence>
<sequence>MAEFYYTGYDANGQTERGSITSASEQLAFELLQSRGITVFDLREDESTTTNDLPWYRKDIKFGHQELALEEQAATADLLATLFSSQLPVSEVFRIAALSTENPKVKSQFERIRQLVDDGTSLARAFETENRLFSPVFISFLGVSDKANALPLLLRSLSSFFLKLNETRQKIISALIYPAILMIAACGLLLVVVLYLAPNLEPLFRAADRKPPDTLSALLQINIIVSSYWHWMLLGLVGSFLLLGVSLQQQRSRIIFYDLALRVPLIGKLLRFSALARLTQATELLLTSGQPLPLALRQAVESMGASAGFGQLFKRAATTLEAGGTASSVISEHRLVPANYKELFRIGEETNRLPTTLVALSETLNAQVDRHAQRLLSMLTPMLTLVLGLGIGYLIFTLMGAILEINEIAF</sequence>
<feature type="domain" description="Type II secretion system protein GspF" evidence="8">
    <location>
        <begin position="76"/>
        <end position="198"/>
    </location>
</feature>
<evidence type="ECO:0000256" key="1">
    <source>
        <dbReference type="ARBA" id="ARBA00004651"/>
    </source>
</evidence>
<dbReference type="InterPro" id="IPR042094">
    <property type="entry name" value="T2SS_GspF_sf"/>
</dbReference>
<reference evidence="9 10" key="1">
    <citation type="submission" date="2019-12" db="EMBL/GenBank/DDBJ databases">
        <authorList>
            <person name="Zhang Y.-J."/>
        </authorList>
    </citation>
    <scope>NUCLEOTIDE SEQUENCE [LARGE SCALE GENOMIC DNA]</scope>
    <source>
        <strain evidence="9 10">CY05</strain>
    </source>
</reference>
<organism evidence="9 10">
    <name type="scientific">Parasedimentitalea huanghaiensis</name>
    <dbReference type="NCBI Taxonomy" id="2682100"/>
    <lineage>
        <taxon>Bacteria</taxon>
        <taxon>Pseudomonadati</taxon>
        <taxon>Pseudomonadota</taxon>
        <taxon>Alphaproteobacteria</taxon>
        <taxon>Rhodobacterales</taxon>
        <taxon>Paracoccaceae</taxon>
        <taxon>Parasedimentitalea</taxon>
    </lineage>
</organism>
<comment type="subcellular location">
    <subcellularLocation>
        <location evidence="1">Cell membrane</location>
        <topology evidence="1">Multi-pass membrane protein</topology>
    </subcellularLocation>
</comment>
<keyword evidence="3" id="KW-1003">Cell membrane</keyword>
<dbReference type="InterPro" id="IPR018076">
    <property type="entry name" value="T2SS_GspF_dom"/>
</dbReference>
<dbReference type="PANTHER" id="PTHR30012:SF0">
    <property type="entry name" value="TYPE II SECRETION SYSTEM PROTEIN F-RELATED"/>
    <property type="match status" value="1"/>
</dbReference>
<dbReference type="Gene3D" id="1.20.81.30">
    <property type="entry name" value="Type II secretion system (T2SS), domain F"/>
    <property type="match status" value="2"/>
</dbReference>
<gene>
    <name evidence="9" type="ORF">GO984_21885</name>
</gene>
<feature type="transmembrane region" description="Helical" evidence="7">
    <location>
        <begin position="175"/>
        <end position="197"/>
    </location>
</feature>
<dbReference type="InterPro" id="IPR003004">
    <property type="entry name" value="GspF/PilC"/>
</dbReference>
<keyword evidence="10" id="KW-1185">Reference proteome</keyword>
<dbReference type="PRINTS" id="PR00812">
    <property type="entry name" value="BCTERIALGSPF"/>
</dbReference>
<evidence type="ECO:0000313" key="10">
    <source>
        <dbReference type="Proteomes" id="UP000478892"/>
    </source>
</evidence>
<name>A0A6L6WP76_9RHOB</name>
<comment type="similarity">
    <text evidence="2">Belongs to the GSP F family.</text>
</comment>
<dbReference type="Pfam" id="PF00482">
    <property type="entry name" value="T2SSF"/>
    <property type="match status" value="2"/>
</dbReference>
<proteinExistence type="inferred from homology"/>
<dbReference type="PANTHER" id="PTHR30012">
    <property type="entry name" value="GENERAL SECRETION PATHWAY PROTEIN"/>
    <property type="match status" value="1"/>
</dbReference>